<sequence>MANLTIGKKTLKPFTMDVKPILEKYLTKINVDISDYTFAANYIWLANSSGFYTISNKCFCLFVMNGGELTMLLPPIGKQKNVIHAMELCFKIMNKNNSSKYYARIDYVYGSIIEQFVQSVDEAETMFQMLENYVVEKKLVDYVYKADSLIELRGNSYHTKRTEINKFIKSYPNYRIETLEHVKHFDDIIALFNKWVSDRVKYMPHEEAEVFLEGIHQERHAIKKMLKHYQELDLIGLVIYIDNQLKGFTAGERINGDTACVIIEKTDFEVLGCAQFIFREFSKLLQTHYGVMYINVGDDMGFENLKKVKMSYRPFKLIPKYTIYQK</sequence>
<dbReference type="SUPFAM" id="SSF55729">
    <property type="entry name" value="Acyl-CoA N-acyltransferases (Nat)"/>
    <property type="match status" value="2"/>
</dbReference>
<dbReference type="RefSeq" id="WP_152306246.1">
    <property type="nucleotide sequence ID" value="NZ_CP043617.1"/>
</dbReference>
<feature type="domain" description="Phosphatidylglycerol lysyltransferase C-terminal" evidence="1">
    <location>
        <begin position="33"/>
        <end position="324"/>
    </location>
</feature>
<dbReference type="InterPro" id="IPR016181">
    <property type="entry name" value="Acyl_CoA_acyltransferase"/>
</dbReference>
<dbReference type="EMBL" id="CP043617">
    <property type="protein sequence ID" value="QFR48303.1"/>
    <property type="molecule type" value="Genomic_DNA"/>
</dbReference>
<evidence type="ECO:0000259" key="1">
    <source>
        <dbReference type="Pfam" id="PF09924"/>
    </source>
</evidence>
<dbReference type="AlphaFoldDB" id="A0A5P8NXZ4"/>
<dbReference type="Gene3D" id="3.40.630.30">
    <property type="match status" value="1"/>
</dbReference>
<dbReference type="KEGG" id="sulg:FJR48_00610"/>
<dbReference type="InterPro" id="IPR024320">
    <property type="entry name" value="LPG_synthase_C"/>
</dbReference>
<dbReference type="PIRSF" id="PIRSF018688">
    <property type="entry name" value="UCP018688"/>
    <property type="match status" value="1"/>
</dbReference>
<dbReference type="PANTHER" id="PTHR41373">
    <property type="entry name" value="DUF2156 DOMAIN-CONTAINING PROTEIN"/>
    <property type="match status" value="1"/>
</dbReference>
<dbReference type="OrthoDB" id="9765580at2"/>
<keyword evidence="3" id="KW-1185">Reference proteome</keyword>
<dbReference type="InterPro" id="IPR016732">
    <property type="entry name" value="UCP018688"/>
</dbReference>
<evidence type="ECO:0000313" key="3">
    <source>
        <dbReference type="Proteomes" id="UP000326944"/>
    </source>
</evidence>
<proteinExistence type="predicted"/>
<accession>A0A5P8NXZ4</accession>
<dbReference type="Proteomes" id="UP000326944">
    <property type="component" value="Chromosome"/>
</dbReference>
<reference evidence="2 3" key="1">
    <citation type="submission" date="2019-09" db="EMBL/GenBank/DDBJ databases">
        <title>Sulfurimonas gotlandica sp. nov., a chemoautotrophic and psychrotolerant epsilonproteobacterium isolated from a pelagic redoxcline, and an emended description of the genus Sulfurimonas.</title>
        <authorList>
            <person name="Wang S."/>
            <person name="Jiang L."/>
            <person name="Shao S."/>
        </authorList>
    </citation>
    <scope>NUCLEOTIDE SEQUENCE [LARGE SCALE GENOMIC DNA]</scope>
    <source>
        <strain evidence="2 3">GYSZ_1</strain>
    </source>
</reference>
<dbReference type="Pfam" id="PF09924">
    <property type="entry name" value="LPG_synthase_C"/>
    <property type="match status" value="1"/>
</dbReference>
<organism evidence="2 3">
    <name type="scientific">Sulfurimonas lithotrophica</name>
    <dbReference type="NCBI Taxonomy" id="2590022"/>
    <lineage>
        <taxon>Bacteria</taxon>
        <taxon>Pseudomonadati</taxon>
        <taxon>Campylobacterota</taxon>
        <taxon>Epsilonproteobacteria</taxon>
        <taxon>Campylobacterales</taxon>
        <taxon>Sulfurimonadaceae</taxon>
        <taxon>Sulfurimonas</taxon>
    </lineage>
</organism>
<dbReference type="PANTHER" id="PTHR41373:SF1">
    <property type="entry name" value="PHOSPHATIDYLGLYCEROL LYSYLTRANSFERASE C-TERMINAL DOMAIN-CONTAINING PROTEIN"/>
    <property type="match status" value="1"/>
</dbReference>
<evidence type="ECO:0000313" key="2">
    <source>
        <dbReference type="EMBL" id="QFR48303.1"/>
    </source>
</evidence>
<name>A0A5P8NXZ4_9BACT</name>
<gene>
    <name evidence="2" type="ORF">FJR48_00610</name>
</gene>
<protein>
    <submittedName>
        <fullName evidence="2">DUF2156 domain-containing protein</fullName>
    </submittedName>
</protein>